<keyword evidence="2" id="KW-1185">Reference proteome</keyword>
<dbReference type="InterPro" id="IPR019734">
    <property type="entry name" value="TPR_rpt"/>
</dbReference>
<protein>
    <submittedName>
        <fullName evidence="1">Transcriptional regulator</fullName>
    </submittedName>
</protein>
<dbReference type="Proteomes" id="UP001151002">
    <property type="component" value="Unassembled WGS sequence"/>
</dbReference>
<proteinExistence type="predicted"/>
<dbReference type="SMART" id="SM00028">
    <property type="entry name" value="TPR"/>
    <property type="match status" value="3"/>
</dbReference>
<dbReference type="EMBL" id="JAPNTZ010000009">
    <property type="protein sequence ID" value="MCY1141478.1"/>
    <property type="molecule type" value="Genomic_DNA"/>
</dbReference>
<accession>A0ABT4B795</accession>
<dbReference type="RefSeq" id="WP_267565861.1">
    <property type="nucleotide sequence ID" value="NZ_JAPNTZ010000009.1"/>
</dbReference>
<dbReference type="SUPFAM" id="SSF48452">
    <property type="entry name" value="TPR-like"/>
    <property type="match status" value="1"/>
</dbReference>
<evidence type="ECO:0000313" key="1">
    <source>
        <dbReference type="EMBL" id="MCY1141478.1"/>
    </source>
</evidence>
<gene>
    <name evidence="1" type="ORF">OWR29_26070</name>
</gene>
<name>A0ABT4B795_9ACTN</name>
<organism evidence="1 2">
    <name type="scientific">Paractinoplanes pyxinae</name>
    <dbReference type="NCBI Taxonomy" id="2997416"/>
    <lineage>
        <taxon>Bacteria</taxon>
        <taxon>Bacillati</taxon>
        <taxon>Actinomycetota</taxon>
        <taxon>Actinomycetes</taxon>
        <taxon>Micromonosporales</taxon>
        <taxon>Micromonosporaceae</taxon>
        <taxon>Paractinoplanes</taxon>
    </lineage>
</organism>
<dbReference type="Gene3D" id="1.25.40.10">
    <property type="entry name" value="Tetratricopeptide repeat domain"/>
    <property type="match status" value="1"/>
</dbReference>
<sequence length="436" mass="47390">MRAALARHDLAYVFRHLSRSGFSQRRIGQLTEQSQSEISEIVGGRIVMAYPVLLRIADGLKIPRGYMGLGNYDREDHSPVEDALTVGVTGADEAEEIRRSLQHAAETMMGTSLPETDLWWQPLFRSRTPVPERVGHSDIDNLEHLTRILRAVDYQHGGGACREAVLAQTDYARSMLGSRCSDEVRRHLCLATADLHNLAGWSSFDVGLYGSARRHFALALEQAKANDNLSLAANVLYRLGRIHLHRGHIEQALRFFQLGQLAAQDADDPLTVAMLHANAGWAYALMGNDNKAISALGRAQHEFSRGEDDLPAWVAFFGAADLSALTGMIYAELCNGSAGSDNFAKAVRHLTQSIEGRGAGNTRSAVFELTALATARLKAGDNNGGIADGNRAVDMASQVRSVRTVDRLLPLLKATGTESSDEAAALARRIVTLRGG</sequence>
<dbReference type="InterPro" id="IPR011990">
    <property type="entry name" value="TPR-like_helical_dom_sf"/>
</dbReference>
<comment type="caution">
    <text evidence="1">The sequence shown here is derived from an EMBL/GenBank/DDBJ whole genome shotgun (WGS) entry which is preliminary data.</text>
</comment>
<reference evidence="1" key="1">
    <citation type="submission" date="2022-11" db="EMBL/GenBank/DDBJ databases">
        <authorList>
            <person name="Somphong A."/>
            <person name="Phongsopitanun W."/>
        </authorList>
    </citation>
    <scope>NUCLEOTIDE SEQUENCE</scope>
    <source>
        <strain evidence="1">Pm04-4</strain>
    </source>
</reference>
<evidence type="ECO:0000313" key="2">
    <source>
        <dbReference type="Proteomes" id="UP001151002"/>
    </source>
</evidence>